<keyword evidence="3" id="KW-1185">Reference proteome</keyword>
<comment type="caution">
    <text evidence="2">The sequence shown here is derived from an EMBL/GenBank/DDBJ whole genome shotgun (WGS) entry which is preliminary data.</text>
</comment>
<dbReference type="Proteomes" id="UP000034407">
    <property type="component" value="Unassembled WGS sequence"/>
</dbReference>
<dbReference type="PATRIC" id="fig|1629550.3.peg.2173"/>
<feature type="transmembrane region" description="Helical" evidence="1">
    <location>
        <begin position="72"/>
        <end position="95"/>
    </location>
</feature>
<feature type="transmembrane region" description="Helical" evidence="1">
    <location>
        <begin position="12"/>
        <end position="33"/>
    </location>
</feature>
<keyword evidence="1" id="KW-0472">Membrane</keyword>
<keyword evidence="1" id="KW-0812">Transmembrane</keyword>
<keyword evidence="1" id="KW-1133">Transmembrane helix</keyword>
<dbReference type="AlphaFoldDB" id="A0A0M3DD19"/>
<accession>A0A0M3DD19</accession>
<organism evidence="2 3">
    <name type="scientific">Paraclostridium benzoelyticum</name>
    <dbReference type="NCBI Taxonomy" id="1629550"/>
    <lineage>
        <taxon>Bacteria</taxon>
        <taxon>Bacillati</taxon>
        <taxon>Bacillota</taxon>
        <taxon>Clostridia</taxon>
        <taxon>Peptostreptococcales</taxon>
        <taxon>Peptostreptococcaceae</taxon>
        <taxon>Paraclostridium</taxon>
    </lineage>
</organism>
<sequence length="109" mass="12683">LTVNKSYKVYEIGTTFFLWPISVVAYYYISLYIKNSKILNFLGKYSFYIFILHEPVIGSCISKLVYAISNKYIMINGFISAVLTIIISTCVFKFIENTFITKLIFNEKQ</sequence>
<evidence type="ECO:0000256" key="1">
    <source>
        <dbReference type="SAM" id="Phobius"/>
    </source>
</evidence>
<evidence type="ECO:0000313" key="3">
    <source>
        <dbReference type="Proteomes" id="UP000034407"/>
    </source>
</evidence>
<protein>
    <submittedName>
        <fullName evidence="2">Uncharacterized protein</fullName>
    </submittedName>
</protein>
<dbReference type="EMBL" id="LBBT01000267">
    <property type="protein sequence ID" value="KKY00540.1"/>
    <property type="molecule type" value="Genomic_DNA"/>
</dbReference>
<reference evidence="2 3" key="1">
    <citation type="submission" date="2015-04" db="EMBL/GenBank/DDBJ databases">
        <title>Microcin producing Clostridium sp. JC272T.</title>
        <authorList>
            <person name="Jyothsna T."/>
            <person name="Sasikala C."/>
            <person name="Ramana C."/>
        </authorList>
    </citation>
    <scope>NUCLEOTIDE SEQUENCE [LARGE SCALE GENOMIC DNA]</scope>
    <source>
        <strain evidence="2 3">JC272</strain>
    </source>
</reference>
<feature type="non-terminal residue" evidence="2">
    <location>
        <position position="1"/>
    </location>
</feature>
<dbReference type="RefSeq" id="WP_046823732.1">
    <property type="nucleotide sequence ID" value="NZ_LBBT01000267.1"/>
</dbReference>
<gene>
    <name evidence="2" type="ORF">VN21_13590</name>
</gene>
<name>A0A0M3DD19_9FIRM</name>
<evidence type="ECO:0000313" key="2">
    <source>
        <dbReference type="EMBL" id="KKY00540.1"/>
    </source>
</evidence>
<proteinExistence type="predicted"/>
<feature type="transmembrane region" description="Helical" evidence="1">
    <location>
        <begin position="45"/>
        <end position="66"/>
    </location>
</feature>